<dbReference type="Pfam" id="PF00003">
    <property type="entry name" value="7tm_3"/>
    <property type="match status" value="1"/>
</dbReference>
<dbReference type="InterPro" id="IPR017979">
    <property type="entry name" value="GPCR_3_CS"/>
</dbReference>
<keyword evidence="4 12" id="KW-0812">Transmembrane</keyword>
<dbReference type="FunFam" id="2.10.50.30:FF:000002">
    <property type="entry name" value="Vomeronasal 2 receptor, h1"/>
    <property type="match status" value="1"/>
</dbReference>
<feature type="transmembrane region" description="Helical" evidence="12">
    <location>
        <begin position="569"/>
        <end position="593"/>
    </location>
</feature>
<keyword evidence="11" id="KW-0807">Transducer</keyword>
<feature type="transmembrane region" description="Helical" evidence="12">
    <location>
        <begin position="657"/>
        <end position="681"/>
    </location>
</feature>
<dbReference type="PRINTS" id="PR00248">
    <property type="entry name" value="GPCRMGR"/>
</dbReference>
<comment type="subcellular location">
    <subcellularLocation>
        <location evidence="1">Cell membrane</location>
        <topology evidence="1">Multi-pass membrane protein</topology>
    </subcellularLocation>
</comment>
<dbReference type="PANTHER" id="PTHR24061:SF0">
    <property type="entry name" value="C-FAMILY ODORANT RECEPTOR OLFCT1"/>
    <property type="match status" value="1"/>
</dbReference>
<name>A0AAV3AFS8_PYXAD</name>
<accession>A0AAV3AFS8</accession>
<evidence type="ECO:0000256" key="8">
    <source>
        <dbReference type="ARBA" id="ARBA00023136"/>
    </source>
</evidence>
<reference evidence="14" key="1">
    <citation type="thesis" date="2020" institute="ProQuest LLC" country="789 East Eisenhower Parkway, Ann Arbor, MI, USA">
        <title>Comparative Genomics and Chromosome Evolution.</title>
        <authorList>
            <person name="Mudd A.B."/>
        </authorList>
    </citation>
    <scope>NUCLEOTIDE SEQUENCE</scope>
    <source>
        <strain evidence="14">1538</strain>
        <tissue evidence="14">Blood</tissue>
    </source>
</reference>
<dbReference type="FunFam" id="3.40.50.2300:FF:000016">
    <property type="entry name" value="Taste 1 receptor member 2"/>
    <property type="match status" value="1"/>
</dbReference>
<dbReference type="Pfam" id="PF07562">
    <property type="entry name" value="NCD3G"/>
    <property type="match status" value="1"/>
</dbReference>
<dbReference type="InterPro" id="IPR028082">
    <property type="entry name" value="Peripla_BP_I"/>
</dbReference>
<keyword evidence="15" id="KW-1185">Reference proteome</keyword>
<proteinExistence type="inferred from homology"/>
<evidence type="ECO:0000313" key="14">
    <source>
        <dbReference type="EMBL" id="DBA26104.1"/>
    </source>
</evidence>
<evidence type="ECO:0000256" key="7">
    <source>
        <dbReference type="ARBA" id="ARBA00023040"/>
    </source>
</evidence>
<evidence type="ECO:0000256" key="12">
    <source>
        <dbReference type="SAM" id="Phobius"/>
    </source>
</evidence>
<dbReference type="InterPro" id="IPR011500">
    <property type="entry name" value="GPCR_3_9-Cys_dom"/>
</dbReference>
<keyword evidence="8 12" id="KW-0472">Membrane</keyword>
<dbReference type="PROSITE" id="PS00981">
    <property type="entry name" value="G_PROTEIN_RECEP_F3_3"/>
    <property type="match status" value="1"/>
</dbReference>
<dbReference type="Gene3D" id="3.40.50.2300">
    <property type="match status" value="2"/>
</dbReference>
<feature type="transmembrane region" description="Helical" evidence="12">
    <location>
        <begin position="693"/>
        <end position="713"/>
    </location>
</feature>
<organism evidence="14 15">
    <name type="scientific">Pyxicephalus adspersus</name>
    <name type="common">African bullfrog</name>
    <dbReference type="NCBI Taxonomy" id="30357"/>
    <lineage>
        <taxon>Eukaryota</taxon>
        <taxon>Metazoa</taxon>
        <taxon>Chordata</taxon>
        <taxon>Craniata</taxon>
        <taxon>Vertebrata</taxon>
        <taxon>Euteleostomi</taxon>
        <taxon>Amphibia</taxon>
        <taxon>Batrachia</taxon>
        <taxon>Anura</taxon>
        <taxon>Neobatrachia</taxon>
        <taxon>Ranoidea</taxon>
        <taxon>Pyxicephalidae</taxon>
        <taxon>Pyxicephalinae</taxon>
        <taxon>Pyxicephalus</taxon>
    </lineage>
</organism>
<evidence type="ECO:0000256" key="1">
    <source>
        <dbReference type="ARBA" id="ARBA00004651"/>
    </source>
</evidence>
<dbReference type="PRINTS" id="PR01535">
    <property type="entry name" value="VOMERONASL2R"/>
</dbReference>
<evidence type="ECO:0000313" key="15">
    <source>
        <dbReference type="Proteomes" id="UP001181693"/>
    </source>
</evidence>
<evidence type="ECO:0000256" key="3">
    <source>
        <dbReference type="ARBA" id="ARBA00022475"/>
    </source>
</evidence>
<evidence type="ECO:0000256" key="9">
    <source>
        <dbReference type="ARBA" id="ARBA00023170"/>
    </source>
</evidence>
<dbReference type="PANTHER" id="PTHR24061">
    <property type="entry name" value="CALCIUM-SENSING RECEPTOR-RELATED"/>
    <property type="match status" value="1"/>
</dbReference>
<dbReference type="InterPro" id="IPR000068">
    <property type="entry name" value="GPCR_3_Ca_sens_rcpt-rel"/>
</dbReference>
<comment type="similarity">
    <text evidence="2">Belongs to the G-protein coupled receptor 3 family.</text>
</comment>
<keyword evidence="9" id="KW-0675">Receptor</keyword>
<keyword evidence="10" id="KW-0325">Glycoprotein</keyword>
<dbReference type="InterPro" id="IPR038550">
    <property type="entry name" value="GPCR_3_9-Cys_sf"/>
</dbReference>
<evidence type="ECO:0000259" key="13">
    <source>
        <dbReference type="PROSITE" id="PS50259"/>
    </source>
</evidence>
<feature type="transmembrane region" description="Helical" evidence="12">
    <location>
        <begin position="502"/>
        <end position="524"/>
    </location>
</feature>
<keyword evidence="7" id="KW-0297">G-protein coupled receptor</keyword>
<evidence type="ECO:0000256" key="6">
    <source>
        <dbReference type="ARBA" id="ARBA00022989"/>
    </source>
</evidence>
<evidence type="ECO:0000256" key="2">
    <source>
        <dbReference type="ARBA" id="ARBA00007242"/>
    </source>
</evidence>
<dbReference type="GO" id="GO:0004930">
    <property type="term" value="F:G protein-coupled receptor activity"/>
    <property type="evidence" value="ECO:0007669"/>
    <property type="project" value="UniProtKB-KW"/>
</dbReference>
<keyword evidence="3" id="KW-1003">Cell membrane</keyword>
<dbReference type="Gene3D" id="2.10.50.30">
    <property type="entry name" value="GPCR, family 3, nine cysteines domain"/>
    <property type="match status" value="1"/>
</dbReference>
<protein>
    <recommendedName>
        <fullName evidence="13">G-protein coupled receptors family 3 profile domain-containing protein</fullName>
    </recommendedName>
</protein>
<sequence>MIFAIEEINKSDELLPNITLGYRIYDACYTHFQATRAAVLLTSGSRDEHTTCDKFPLVPAIIGGCWSTQSIAVARVAGLFNIPMISYFSTCACLSDKHEYPTFLRTIPSDLFQSRALAQLIQHFKWTWIGVFVEDNDYGQNAGTIFKDEATKLGLCVAFYDMIPAVVSPNKISQSIRNILIHKVTVVLIIASELIVEIIFQEVVNQNISGIQWIASEAWSTSAYLYNQQLFTHFRGTIGFAIRKGDITGLKQFLVNTHLSQNKSNPLIKDLWEYTFNCSTDNSVHPGKVPCTGLEDLNVSDSLYLDVSNLLPSYNVYKAVYAVGHGLHSMMMENGFKDFLNNQSTSLKPWKLLGHLKKVNFTMDSSDEISFDQNGDPYPSYDLVNWQNKENESFYIAYVGEFSGLKDLKVNEDAIIWQGGEKEIPVSVCSTSCPPGSRKAVQQGKYLCCFDCITCEEGKISNQTDSLECLQCPLECWSNTQKNQCVPKNLEYLSFKETLGSVLFGGALLGIFLATSIIVIFICHRNNPIVRANNSHLSFLTLFSVVLCLLSSITYLGQPSAISCLLRNTGFAITFAFCISCILGKTIVVIVAFNVQHPDRKAASLFSPKKQKVLITLCNSFQIVVCAAWNILAPSQPIRKTTFDSPMITLQCDAGSLLAFSLVLGYIGLLVCICFTLAFCARNLPYHYNEAKLITFSMVIVSAVWITFIPTYLSAPGKYLDAVQMFAILFSCFGLLICIFVPKCYMIFLQPQKKILRQQRKDFR</sequence>
<evidence type="ECO:0000256" key="4">
    <source>
        <dbReference type="ARBA" id="ARBA00022692"/>
    </source>
</evidence>
<evidence type="ECO:0000256" key="10">
    <source>
        <dbReference type="ARBA" id="ARBA00023180"/>
    </source>
</evidence>
<dbReference type="Proteomes" id="UP001181693">
    <property type="component" value="Unassembled WGS sequence"/>
</dbReference>
<dbReference type="EMBL" id="DYDO01000004">
    <property type="protein sequence ID" value="DBA26104.1"/>
    <property type="molecule type" value="Genomic_DNA"/>
</dbReference>
<keyword evidence="6 12" id="KW-1133">Transmembrane helix</keyword>
<dbReference type="InterPro" id="IPR001828">
    <property type="entry name" value="ANF_lig-bd_rcpt"/>
</dbReference>
<dbReference type="Pfam" id="PF01094">
    <property type="entry name" value="ANF_receptor"/>
    <property type="match status" value="1"/>
</dbReference>
<comment type="caution">
    <text evidence="14">The sequence shown here is derived from an EMBL/GenBank/DDBJ whole genome shotgun (WGS) entry which is preliminary data.</text>
</comment>
<gene>
    <name evidence="14" type="ORF">GDO54_010402</name>
</gene>
<feature type="domain" description="G-protein coupled receptors family 3 profile" evidence="13">
    <location>
        <begin position="499"/>
        <end position="763"/>
    </location>
</feature>
<dbReference type="GO" id="GO:0005886">
    <property type="term" value="C:plasma membrane"/>
    <property type="evidence" value="ECO:0007669"/>
    <property type="project" value="UniProtKB-SubCell"/>
</dbReference>
<evidence type="ECO:0000256" key="11">
    <source>
        <dbReference type="ARBA" id="ARBA00023224"/>
    </source>
</evidence>
<feature type="transmembrane region" description="Helical" evidence="12">
    <location>
        <begin position="613"/>
        <end position="632"/>
    </location>
</feature>
<feature type="transmembrane region" description="Helical" evidence="12">
    <location>
        <begin position="536"/>
        <end position="557"/>
    </location>
</feature>
<evidence type="ECO:0000256" key="5">
    <source>
        <dbReference type="ARBA" id="ARBA00022729"/>
    </source>
</evidence>
<dbReference type="InterPro" id="IPR004073">
    <property type="entry name" value="GPCR_3_vmron_rcpt_2"/>
</dbReference>
<dbReference type="InterPro" id="IPR000337">
    <property type="entry name" value="GPCR_3"/>
</dbReference>
<keyword evidence="5" id="KW-0732">Signal</keyword>
<dbReference type="InterPro" id="IPR017978">
    <property type="entry name" value="GPCR_3_C"/>
</dbReference>
<dbReference type="AlphaFoldDB" id="A0AAV3AFS8"/>
<dbReference type="PROSITE" id="PS50259">
    <property type="entry name" value="G_PROTEIN_RECEP_F3_4"/>
    <property type="match status" value="1"/>
</dbReference>
<dbReference type="SUPFAM" id="SSF53822">
    <property type="entry name" value="Periplasmic binding protein-like I"/>
    <property type="match status" value="1"/>
</dbReference>
<feature type="transmembrane region" description="Helical" evidence="12">
    <location>
        <begin position="725"/>
        <end position="748"/>
    </location>
</feature>